<accession>A0A345H8P7</accession>
<keyword evidence="2" id="KW-1185">Reference proteome</keyword>
<dbReference type="RefSeq" id="WP_114676720.1">
    <property type="nucleotide sequence ID" value="NZ_CP031188.1"/>
</dbReference>
<proteinExistence type="predicted"/>
<name>A0A345H8P7_9FLAO</name>
<dbReference type="KEGG" id="fat:DVK85_01395"/>
<gene>
    <name evidence="1" type="ORF">DVK85_01395</name>
</gene>
<dbReference type="OrthoDB" id="1453320at2"/>
<sequence>MHAETAYNVIQALPEEEKARLYEMLDKVRKPTLKVEKESKHWSVEECMDALLMKLTKRRETMLKNKRQAETE</sequence>
<reference evidence="1 2" key="1">
    <citation type="submission" date="2018-07" db="EMBL/GenBank/DDBJ databases">
        <title>Complete genome sequence of Flavobacterium arcticum type strain SM1502T.</title>
        <authorList>
            <person name="Li Y."/>
            <person name="Li D.-D."/>
        </authorList>
    </citation>
    <scope>NUCLEOTIDE SEQUENCE [LARGE SCALE GENOMIC DNA]</scope>
    <source>
        <strain evidence="1 2">SM1502</strain>
    </source>
</reference>
<dbReference type="AlphaFoldDB" id="A0A345H8P7"/>
<dbReference type="Proteomes" id="UP000253951">
    <property type="component" value="Chromosome"/>
</dbReference>
<evidence type="ECO:0000313" key="2">
    <source>
        <dbReference type="Proteomes" id="UP000253951"/>
    </source>
</evidence>
<dbReference type="EMBL" id="CP031188">
    <property type="protein sequence ID" value="AXG72957.1"/>
    <property type="molecule type" value="Genomic_DNA"/>
</dbReference>
<protein>
    <submittedName>
        <fullName evidence="1">Uncharacterized protein</fullName>
    </submittedName>
</protein>
<organism evidence="1 2">
    <name type="scientific">Flavobacterium arcticum</name>
    <dbReference type="NCBI Taxonomy" id="1784713"/>
    <lineage>
        <taxon>Bacteria</taxon>
        <taxon>Pseudomonadati</taxon>
        <taxon>Bacteroidota</taxon>
        <taxon>Flavobacteriia</taxon>
        <taxon>Flavobacteriales</taxon>
        <taxon>Flavobacteriaceae</taxon>
        <taxon>Flavobacterium</taxon>
    </lineage>
</organism>
<evidence type="ECO:0000313" key="1">
    <source>
        <dbReference type="EMBL" id="AXG72957.1"/>
    </source>
</evidence>